<organism evidence="2 3">
    <name type="scientific">Acinonyx jubatus</name>
    <name type="common">Cheetah</name>
    <dbReference type="NCBI Taxonomy" id="32536"/>
    <lineage>
        <taxon>Eukaryota</taxon>
        <taxon>Metazoa</taxon>
        <taxon>Chordata</taxon>
        <taxon>Craniata</taxon>
        <taxon>Vertebrata</taxon>
        <taxon>Euteleostomi</taxon>
        <taxon>Mammalia</taxon>
        <taxon>Eutheria</taxon>
        <taxon>Laurasiatheria</taxon>
        <taxon>Carnivora</taxon>
        <taxon>Feliformia</taxon>
        <taxon>Felidae</taxon>
        <taxon>Felinae</taxon>
        <taxon>Acinonyx</taxon>
    </lineage>
</organism>
<evidence type="ECO:0000313" key="3">
    <source>
        <dbReference type="RefSeq" id="XP_053058697.1"/>
    </source>
</evidence>
<dbReference type="GeneID" id="113597868"/>
<dbReference type="Proteomes" id="UP001652583">
    <property type="component" value="Chromosome D1"/>
</dbReference>
<keyword evidence="2" id="KW-1185">Reference proteome</keyword>
<reference evidence="3" key="1">
    <citation type="submission" date="2025-08" db="UniProtKB">
        <authorList>
            <consortium name="RefSeq"/>
        </authorList>
    </citation>
    <scope>IDENTIFICATION</scope>
    <source>
        <tissue evidence="3">Blood</tissue>
    </source>
</reference>
<protein>
    <submittedName>
        <fullName evidence="3">Collagen alpha-1(I) chain-like</fullName>
    </submittedName>
</protein>
<feature type="region of interest" description="Disordered" evidence="1">
    <location>
        <begin position="1"/>
        <end position="56"/>
    </location>
</feature>
<feature type="region of interest" description="Disordered" evidence="1">
    <location>
        <begin position="179"/>
        <end position="200"/>
    </location>
</feature>
<proteinExistence type="predicted"/>
<name>A0ABM3NH06_ACIJB</name>
<dbReference type="RefSeq" id="XP_053058697.1">
    <property type="nucleotide sequence ID" value="XM_053202722.1"/>
</dbReference>
<feature type="compositionally biased region" description="Basic and acidic residues" evidence="1">
    <location>
        <begin position="41"/>
        <end position="51"/>
    </location>
</feature>
<evidence type="ECO:0000313" key="2">
    <source>
        <dbReference type="Proteomes" id="UP001652583"/>
    </source>
</evidence>
<gene>
    <name evidence="3" type="primary">LOC113597868</name>
</gene>
<evidence type="ECO:0000256" key="1">
    <source>
        <dbReference type="SAM" id="MobiDB-lite"/>
    </source>
</evidence>
<accession>A0ABM3NH06</accession>
<feature type="region of interest" description="Disordered" evidence="1">
    <location>
        <begin position="234"/>
        <end position="298"/>
    </location>
</feature>
<sequence length="325" mass="32650">MESGKGVGPLTLATLEEGSAPSQESPGEGQRPVLLGRRTHAGREASGRDLAETQDQSEIGARTIHHGGGGPGGLGPGMAARVACVPTARKQGFLRRPDHGYAQVLAPSGPAPTAPRCLGGPRGALPGPSAGLRLGHPFARALYCFLPSAGGLHTRPNTEPCRGVGVGPPTSPCPWWGQRGKGSGEATTTASCPPFPMGTSDARKPRALAGQRAFLRKAPPAAAASVHPCPTGCAPQSETRGFPAGAANPAPPSPSGAGFYEKWLHSGPVASRDPGSVAQPGKCPLPTAPPNAVVDSAPSDMSPLVSDLFCLPLMGSAPQRGAGGG</sequence>